<proteinExistence type="predicted"/>
<reference evidence="1 4" key="2">
    <citation type="submission" date="2023-03" db="EMBL/GenBank/DDBJ databases">
        <title>Whole genome sequence of the first Corynebacterium rouxii strains isolated in Brazil: a recent member of Corynebacterium diphtheriae complex.</title>
        <authorList>
            <person name="Vieira V."/>
            <person name="Ramos J.N."/>
            <person name="Araujo M.R.B."/>
            <person name="Baio P.V."/>
            <person name="Sant'Anna L.O."/>
            <person name="Veras J.F.C."/>
            <person name="Vieira E.M.D."/>
            <person name="Sousa M.A.B."/>
            <person name="Camargo C.H."/>
            <person name="Sacchi C.T."/>
            <person name="Campos K.R."/>
            <person name="Santos M.B.N."/>
            <person name="Bokermann S."/>
            <person name="Alvim L.B."/>
            <person name="Santos L.S."/>
            <person name="Mattos-Guaraldi A.L."/>
        </authorList>
    </citation>
    <scope>NUCLEOTIDE SEQUENCE [LARGE SCALE GENOMIC DNA]</scope>
    <source>
        <strain evidence="1 4">70862</strain>
    </source>
</reference>
<gene>
    <name evidence="2" type="ORF">FRC0190_01271</name>
    <name evidence="1" type="ORF">P8T80_07915</name>
</gene>
<evidence type="ECO:0000313" key="1">
    <source>
        <dbReference type="EMBL" id="MDT9411303.1"/>
    </source>
</evidence>
<dbReference type="RefSeq" id="WP_155872876.1">
    <property type="nucleotide sequence ID" value="NZ_CP168248.1"/>
</dbReference>
<protein>
    <recommendedName>
        <fullName evidence="5">Immunity-specific protein</fullName>
    </recommendedName>
</protein>
<accession>A0A6I8MC68</accession>
<evidence type="ECO:0000313" key="3">
    <source>
        <dbReference type="Proteomes" id="UP000423525"/>
    </source>
</evidence>
<dbReference type="Proteomes" id="UP001265983">
    <property type="component" value="Unassembled WGS sequence"/>
</dbReference>
<keyword evidence="4" id="KW-1185">Reference proteome</keyword>
<evidence type="ECO:0008006" key="5">
    <source>
        <dbReference type="Google" id="ProtNLM"/>
    </source>
</evidence>
<evidence type="ECO:0000313" key="2">
    <source>
        <dbReference type="EMBL" id="VZH85304.1"/>
    </source>
</evidence>
<dbReference type="EMBL" id="JARUHM010000010">
    <property type="protein sequence ID" value="MDT9411303.1"/>
    <property type="molecule type" value="Genomic_DNA"/>
</dbReference>
<evidence type="ECO:0000313" key="4">
    <source>
        <dbReference type="Proteomes" id="UP001265983"/>
    </source>
</evidence>
<organism evidence="2 3">
    <name type="scientific">Corynebacterium rouxii</name>
    <dbReference type="NCBI Taxonomy" id="2719119"/>
    <lineage>
        <taxon>Bacteria</taxon>
        <taxon>Bacillati</taxon>
        <taxon>Actinomycetota</taxon>
        <taxon>Actinomycetes</taxon>
        <taxon>Mycobacteriales</taxon>
        <taxon>Corynebacteriaceae</taxon>
        <taxon>Corynebacterium</taxon>
    </lineage>
</organism>
<dbReference type="Proteomes" id="UP000423525">
    <property type="component" value="Chromosome"/>
</dbReference>
<name>A0A6I8MC68_9CORY</name>
<dbReference type="KEGG" id="crf:FRC0190_01271"/>
<dbReference type="EMBL" id="LR738855">
    <property type="protein sequence ID" value="VZH85304.1"/>
    <property type="molecule type" value="Genomic_DNA"/>
</dbReference>
<sequence length="281" mass="30684">MVFDWESHRKHREQVQKDHGVWVGLLDENGVPICDFPPMEKLTAPATRMNPESCEGVFLTSAHGVVHQVVDELVADGLGVTDKEGRLVPSNGATRFMAVECPGIRRRVYQVRFVKASGGEDSPSRLAVHGTDMLTSLMFLPCWSIPGQVSAEFTRAVGDFGKQFSRPRYLAKLKMAAVADGFTVDGPAESTIRDLIKDSLAATYKAFGISDWPVQVSTRSSGKPSPRVLIRPTDQSIWDEISGPAAMSGCVVVAFMWLPGDKMPQGLSLSQPTIVVEVIQQ</sequence>
<dbReference type="AlphaFoldDB" id="A0A6I8MC68"/>
<reference evidence="2 3" key="1">
    <citation type="submission" date="2019-11" db="EMBL/GenBank/DDBJ databases">
        <authorList>
            <person name="Brisse S."/>
        </authorList>
    </citation>
    <scope>NUCLEOTIDE SEQUENCE [LARGE SCALE GENOMIC DNA]</scope>
    <source>
        <strain evidence="2">FRC0190</strain>
    </source>
</reference>